<dbReference type="PANTHER" id="PTHR37474">
    <property type="entry name" value="RNA LIGASE/CYCLIC NUCLEOTIDE PHOSPHODIESTERASE"/>
    <property type="match status" value="1"/>
</dbReference>
<feature type="region of interest" description="Disordered" evidence="1">
    <location>
        <begin position="458"/>
        <end position="510"/>
    </location>
</feature>
<name>A0AAD2CBL9_9STRA</name>
<reference evidence="2" key="1">
    <citation type="submission" date="2023-08" db="EMBL/GenBank/DDBJ databases">
        <authorList>
            <person name="Audoor S."/>
            <person name="Bilcke G."/>
        </authorList>
    </citation>
    <scope>NUCLEOTIDE SEQUENCE</scope>
</reference>
<proteinExistence type="predicted"/>
<protein>
    <submittedName>
        <fullName evidence="2">Uncharacterized protein</fullName>
    </submittedName>
</protein>
<gene>
    <name evidence="2" type="ORF">CYCCA115_LOCUS1106</name>
</gene>
<feature type="compositionally biased region" description="Basic and acidic residues" evidence="1">
    <location>
        <begin position="479"/>
        <end position="492"/>
    </location>
</feature>
<dbReference type="EMBL" id="CAKOGP040000002">
    <property type="protein sequence ID" value="CAJ1924823.1"/>
    <property type="molecule type" value="Genomic_DNA"/>
</dbReference>
<evidence type="ECO:0000313" key="3">
    <source>
        <dbReference type="Proteomes" id="UP001295423"/>
    </source>
</evidence>
<dbReference type="PANTHER" id="PTHR37474:SF1">
    <property type="entry name" value="2'-5' RNA LIGASE FAMILY PROTEIN"/>
    <property type="match status" value="1"/>
</dbReference>
<keyword evidence="3" id="KW-1185">Reference proteome</keyword>
<organism evidence="2 3">
    <name type="scientific">Cylindrotheca closterium</name>
    <dbReference type="NCBI Taxonomy" id="2856"/>
    <lineage>
        <taxon>Eukaryota</taxon>
        <taxon>Sar</taxon>
        <taxon>Stramenopiles</taxon>
        <taxon>Ochrophyta</taxon>
        <taxon>Bacillariophyta</taxon>
        <taxon>Bacillariophyceae</taxon>
        <taxon>Bacillariophycidae</taxon>
        <taxon>Bacillariales</taxon>
        <taxon>Bacillariaceae</taxon>
        <taxon>Cylindrotheca</taxon>
    </lineage>
</organism>
<comment type="caution">
    <text evidence="2">The sequence shown here is derived from an EMBL/GenBank/DDBJ whole genome shotgun (WGS) entry which is preliminary data.</text>
</comment>
<evidence type="ECO:0000256" key="1">
    <source>
        <dbReference type="SAM" id="MobiDB-lite"/>
    </source>
</evidence>
<evidence type="ECO:0000313" key="2">
    <source>
        <dbReference type="EMBL" id="CAJ1924823.1"/>
    </source>
</evidence>
<accession>A0AAD2CBL9</accession>
<dbReference type="Proteomes" id="UP001295423">
    <property type="component" value="Unassembled WGS sequence"/>
</dbReference>
<dbReference type="AlphaFoldDB" id="A0AAD2CBL9"/>
<sequence length="510" mass="58227">MPIQHHKQRTKRPRFFTVLHFLGFLAQNPGECFPISKNALHKTPRLSHASRLNDSYQGGEEADDTENIGNDFLKALCIVPPTKDWDRLQRARHYAGDPSFHSWPPAVRFFHPFSATALEVAQVVEELSIEPFEITFDTWVIVPYMEALHTEWVNTDNVPSVFDATDTVDPKEKEQNRKVRELILNEERKSKEKHLARAKKKAAGSWTGYSDYMEPLVDKTSPEEKMKDQNRLYEEDGGPSVLCLEPNPKSKQLLIEMRQELADVLDHDTYSSPSSLYSPRGIEDMDMGYRPLIPISSFPSLQSALEVARRLKGLWGEPLTIAVKDFHVISCQDDMGQDEWETNIPQPMATFDKEPWMCNAKIMLVGEEMQLDDSNDEEMIRKLIEEGEPGGLDITNDFTILDEEEESGDIESWLDVDDDWDEGSQVTIGRTHFFTGEQRIYPGMPASSVIDGRDRLLGTAGGPSSSLVRRRRNNFRQGGHWEEGDYGRRDTDYLPWSKREKGKKGGTSMT</sequence>